<dbReference type="InterPro" id="IPR041679">
    <property type="entry name" value="DNA2/NAM7-like_C"/>
</dbReference>
<dbReference type="InterPro" id="IPR027417">
    <property type="entry name" value="P-loop_NTPase"/>
</dbReference>
<dbReference type="EMBL" id="VORB01000013">
    <property type="protein sequence ID" value="TXC75601.1"/>
    <property type="molecule type" value="Genomic_DNA"/>
</dbReference>
<dbReference type="InterPro" id="IPR041677">
    <property type="entry name" value="DNA2/NAM7_AAA_11"/>
</dbReference>
<evidence type="ECO:0000259" key="2">
    <source>
        <dbReference type="Pfam" id="PF13086"/>
    </source>
</evidence>
<dbReference type="Pfam" id="PF11784">
    <property type="entry name" value="DUF3320"/>
    <property type="match status" value="1"/>
</dbReference>
<evidence type="ECO:0000313" key="6">
    <source>
        <dbReference type="Proteomes" id="UP000321168"/>
    </source>
</evidence>
<dbReference type="CDD" id="cd18808">
    <property type="entry name" value="SF1_C_Upf1"/>
    <property type="match status" value="1"/>
</dbReference>
<dbReference type="InterPro" id="IPR047187">
    <property type="entry name" value="SF1_C_Upf1"/>
</dbReference>
<dbReference type="Pfam" id="PF13195">
    <property type="entry name" value="DUF4011"/>
    <property type="match status" value="1"/>
</dbReference>
<feature type="domain" description="DUF3320" evidence="1">
    <location>
        <begin position="1412"/>
        <end position="1456"/>
    </location>
</feature>
<dbReference type="SUPFAM" id="SSF52540">
    <property type="entry name" value="P-loop containing nucleoside triphosphate hydrolases"/>
    <property type="match status" value="1"/>
</dbReference>
<proteinExistence type="predicted"/>
<feature type="domain" description="DNA2/NAM7 helicase helicase" evidence="2">
    <location>
        <begin position="303"/>
        <end position="423"/>
    </location>
</feature>
<reference evidence="5 6" key="1">
    <citation type="submission" date="2019-08" db="EMBL/GenBank/DDBJ databases">
        <title>Genome of Luteibaculum oceani JCM 18817.</title>
        <authorList>
            <person name="Bowman J.P."/>
        </authorList>
    </citation>
    <scope>NUCLEOTIDE SEQUENCE [LARGE SCALE GENOMIC DNA]</scope>
    <source>
        <strain evidence="5 6">JCM 18817</strain>
    </source>
</reference>
<feature type="domain" description="Restriction endonuclease type II-like" evidence="4">
    <location>
        <begin position="1254"/>
        <end position="1348"/>
    </location>
</feature>
<gene>
    <name evidence="5" type="ORF">FRX97_11845</name>
</gene>
<evidence type="ECO:0000259" key="3">
    <source>
        <dbReference type="Pfam" id="PF13087"/>
    </source>
</evidence>
<dbReference type="FunFam" id="3.40.960.10:FF:000002">
    <property type="entry name" value="DNA helicase related protein"/>
    <property type="match status" value="1"/>
</dbReference>
<dbReference type="InterPro" id="IPR021754">
    <property type="entry name" value="DUF3320"/>
</dbReference>
<dbReference type="Pfam" id="PF13087">
    <property type="entry name" value="AAA_12"/>
    <property type="match status" value="1"/>
</dbReference>
<dbReference type="Proteomes" id="UP000321168">
    <property type="component" value="Unassembled WGS sequence"/>
</dbReference>
<sequence length="1557" mass="177209">MENENVNDTAELSKLLEGSRKRLLETGTRSSLIHVNRKNIRSNSLNIINERSDEIYTILRIRGKRMRFKALGKDESIKGDGMVLAKPDENIDSTRFTDNFLESPLGPEAMARRILKVAKAAKIAEEEQGVNILYLALGFLQWKEATHSQKVREAPLILLPVQLERNNKTSTYDIVCREDDLSTNLSLSERLYQDFGIRLPEIEEVEGWLPSYYFSKVEKAISSKVDWNIDQNGIQLGFFSFAKLLMHHDLDPENWPNGEFENNKILDGILRSGFKHDDPLFAPEDKLDEKLSPGDLIQVVDADASQTKVIEEVRRGANMVVQGPPGTGKSQTITNIIASAAYDGKTVLFVAEKMAALNVVHQRLVKSGLQDLCLELHSRSANKKAVLHELKRTLIASQNEIEVNADTSKLIESRNELNNISSLLHTPINGIDGTPFEALSEVVSYIGKGVPAPKMALDGLERKAKEDRVNCVRSIRQFSDSYKRLVENPSNPFKGSRELFLQPTDLERLKSDVRHSLEVIKRFMKICSDAAKNYEFEVPKNLVESERLLNFRNAFIGRRKELDHWIKKLYFNGNISRLNQTVRIAKNWSFIHLENQDKFNFNNIDLSLSQLRLDIQEGVDSWFKRNFGNYNRSSKKLASLITENLPKAPKRRLKLIETLIEINRVDSEFSIDKDWLINVLGEDWRDIKTPFKEIEEAIEWIENIKKTANLIKSPDELGVAIRTSNGLERITVSDEIDKVKEHLKRPLSILKLDYQASILNEDVYFQNLSVLVEVFERILGSEGDYEAWVSYEHHRKEIINQGAAELLELIISDKIKPEDAVDEYLYACAESRWKACFAKNKDLQKLQGTNRHELCETFKKLEKNYIESTKGKILKSHYTQIPKGSVGNMGYIHGEIARKRGHKPVRTLVKNTGPTLQRIKPVFLMSPISVAQFLSPGAVKFDLLVIDEASQIKPEDAIGVIARCNQIVVVGDQKQLPPTSFFDRLLEDDENDVDDDSQPADLADMESILTLCEARGIRQRVLEWHYRSKDPSLIRVSNSEFYQDNLILPPSPLERDTNYGLSFRKVPGVYSSGNNGEGRRGTNRIEAEEISKAVSRHALENPELSLGIVTFSKTQCDMITEVLEYKRREDNVLDKFLREGKSEDVFVKNIENVQGDERDVILISVGYGPEHPNGRLMRMNFGPINREGGERRLNVLFTRARVRCITYTSFDPVDIDPLRTKGEGVRVLKRYLDYAKNGNQDHSSPTGLEADSPFETDVADVITSLGYDVDLQVGSAGFRIDIGVRNPNYKSQYILAVECDGATYHSSLWARERDRLRQEILENMGWRFHRIWSTDWFYRREDEIKRLKLTLNNLTDNIKVSVRGANNKAKPITKNDRCEEFVFDKPLKIKELTVPKYQKAEILIQTDLHPSEVSLEYVSNVVLEIVNAEGPIFINELSRRLASSFGLSRTGNKIKETTLAAVSKLTLSGAIETRDNFVATGNQFMSPPVRDRSEETGSVLKAENLSKYEVLAANALIIKESGELDIEEKIRVISRLLGYKRVGPELHQVIGNCFRGL</sequence>
<dbReference type="InterPro" id="IPR045055">
    <property type="entry name" value="DNA2/NAM7-like"/>
</dbReference>
<dbReference type="Gene3D" id="3.40.50.300">
    <property type="entry name" value="P-loop containing nucleotide triphosphate hydrolases"/>
    <property type="match status" value="3"/>
</dbReference>
<keyword evidence="6" id="KW-1185">Reference proteome</keyword>
<evidence type="ECO:0000259" key="1">
    <source>
        <dbReference type="Pfam" id="PF11784"/>
    </source>
</evidence>
<dbReference type="RefSeq" id="WP_147015438.1">
    <property type="nucleotide sequence ID" value="NZ_VORB01000013.1"/>
</dbReference>
<dbReference type="InterPro" id="IPR025103">
    <property type="entry name" value="DUF4011"/>
</dbReference>
<name>A0A5C6UTN8_9FLAO</name>
<feature type="domain" description="DNA2/NAM7 helicase helicase" evidence="2">
    <location>
        <begin position="940"/>
        <end position="980"/>
    </location>
</feature>
<dbReference type="InterPro" id="IPR011335">
    <property type="entry name" value="Restrct_endonuc-II-like"/>
</dbReference>
<comment type="caution">
    <text evidence="5">The sequence shown here is derived from an EMBL/GenBank/DDBJ whole genome shotgun (WGS) entry which is preliminary data.</text>
</comment>
<dbReference type="PANTHER" id="PTHR10887:SF530">
    <property type="entry name" value="SUPERFAMILY I DNA HELICASES"/>
    <property type="match status" value="1"/>
</dbReference>
<dbReference type="SUPFAM" id="SSF52980">
    <property type="entry name" value="Restriction endonuclease-like"/>
    <property type="match status" value="1"/>
</dbReference>
<accession>A0A5C6UTN8</accession>
<dbReference type="GO" id="GO:0004386">
    <property type="term" value="F:helicase activity"/>
    <property type="evidence" value="ECO:0007669"/>
    <property type="project" value="InterPro"/>
</dbReference>
<dbReference type="InterPro" id="IPR049468">
    <property type="entry name" value="Restrct_endonuc-II-like_dom"/>
</dbReference>
<dbReference type="PANTHER" id="PTHR10887">
    <property type="entry name" value="DNA2/NAM7 HELICASE FAMILY"/>
    <property type="match status" value="1"/>
</dbReference>
<protein>
    <submittedName>
        <fullName evidence="5">DUF3320 domain-containing protein</fullName>
    </submittedName>
</protein>
<organism evidence="5 6">
    <name type="scientific">Luteibaculum oceani</name>
    <dbReference type="NCBI Taxonomy" id="1294296"/>
    <lineage>
        <taxon>Bacteria</taxon>
        <taxon>Pseudomonadati</taxon>
        <taxon>Bacteroidota</taxon>
        <taxon>Flavobacteriia</taxon>
        <taxon>Flavobacteriales</taxon>
        <taxon>Luteibaculaceae</taxon>
        <taxon>Luteibaculum</taxon>
    </lineage>
</organism>
<dbReference type="Pfam" id="PF18741">
    <property type="entry name" value="MTES_1575"/>
    <property type="match status" value="1"/>
</dbReference>
<dbReference type="OrthoDB" id="9757917at2"/>
<feature type="domain" description="DNA2/NAM7 helicase-like C-terminal" evidence="3">
    <location>
        <begin position="1012"/>
        <end position="1205"/>
    </location>
</feature>
<evidence type="ECO:0000313" key="5">
    <source>
        <dbReference type="EMBL" id="TXC75601.1"/>
    </source>
</evidence>
<dbReference type="Pfam" id="PF13086">
    <property type="entry name" value="AAA_11"/>
    <property type="match status" value="2"/>
</dbReference>
<evidence type="ECO:0000259" key="4">
    <source>
        <dbReference type="Pfam" id="PF18741"/>
    </source>
</evidence>
<dbReference type="Gene3D" id="3.40.960.10">
    <property type="entry name" value="VSR Endonuclease"/>
    <property type="match status" value="1"/>
</dbReference>